<keyword evidence="3 16" id="KW-0813">Transport</keyword>
<evidence type="ECO:0000256" key="13">
    <source>
        <dbReference type="ARBA" id="ARBA00023098"/>
    </source>
</evidence>
<evidence type="ECO:0000256" key="12">
    <source>
        <dbReference type="ARBA" id="ARBA00023004"/>
    </source>
</evidence>
<proteinExistence type="inferred from homology"/>
<dbReference type="InParanoid" id="A0A448YL58"/>
<dbReference type="PANTHER" id="PTHR11351:SF31">
    <property type="entry name" value="DESATURASE 1, ISOFORM A-RELATED"/>
    <property type="match status" value="1"/>
</dbReference>
<keyword evidence="5 16" id="KW-0349">Heme</keyword>
<evidence type="ECO:0000313" key="19">
    <source>
        <dbReference type="EMBL" id="VEU21637.1"/>
    </source>
</evidence>
<evidence type="ECO:0000256" key="3">
    <source>
        <dbReference type="ARBA" id="ARBA00022448"/>
    </source>
</evidence>
<dbReference type="EMBL" id="CAACVR010000012">
    <property type="protein sequence ID" value="VEU21637.1"/>
    <property type="molecule type" value="Genomic_DNA"/>
</dbReference>
<evidence type="ECO:0000256" key="2">
    <source>
        <dbReference type="ARBA" id="ARBA00009295"/>
    </source>
</evidence>
<evidence type="ECO:0000256" key="11">
    <source>
        <dbReference type="ARBA" id="ARBA00023002"/>
    </source>
</evidence>
<comment type="subcellular location">
    <subcellularLocation>
        <location evidence="1">Membrane</location>
        <topology evidence="1">Multi-pass membrane protein</topology>
    </subcellularLocation>
</comment>
<feature type="transmembrane region" description="Helical" evidence="17">
    <location>
        <begin position="231"/>
        <end position="251"/>
    </location>
</feature>
<feature type="domain" description="Cytochrome b5 heme-binding" evidence="18">
    <location>
        <begin position="384"/>
        <end position="462"/>
    </location>
</feature>
<keyword evidence="6 17" id="KW-0812">Transmembrane</keyword>
<reference evidence="19 20" key="1">
    <citation type="submission" date="2018-12" db="EMBL/GenBank/DDBJ databases">
        <authorList>
            <person name="Tiukova I."/>
            <person name="Dainat J."/>
        </authorList>
    </citation>
    <scope>NUCLEOTIDE SEQUENCE [LARGE SCALE GENOMIC DNA]</scope>
</reference>
<dbReference type="PIRSF" id="PIRSF000345">
    <property type="entry name" value="OLE1"/>
    <property type="match status" value="1"/>
</dbReference>
<dbReference type="SUPFAM" id="SSF55856">
    <property type="entry name" value="Cytochrome b5-like heme/steroid binding domain"/>
    <property type="match status" value="1"/>
</dbReference>
<dbReference type="InterPro" id="IPR018506">
    <property type="entry name" value="Cyt_B5_heme-BS"/>
</dbReference>
<comment type="similarity">
    <text evidence="2 16">Belongs to the fatty acid desaturase type 1 family.</text>
</comment>
<name>A0A448YL58_BRENA</name>
<comment type="cofactor">
    <cofactor evidence="16">
        <name>Fe(2+)</name>
        <dbReference type="ChEBI" id="CHEBI:29033"/>
    </cofactor>
    <text evidence="16">Expected to bind 2 Fe(2+) ions per subunit.</text>
</comment>
<evidence type="ECO:0000256" key="14">
    <source>
        <dbReference type="ARBA" id="ARBA00023136"/>
    </source>
</evidence>
<dbReference type="GO" id="GO:0020037">
    <property type="term" value="F:heme binding"/>
    <property type="evidence" value="ECO:0007669"/>
    <property type="project" value="InterPro"/>
</dbReference>
<keyword evidence="10 17" id="KW-1133">Transmembrane helix</keyword>
<dbReference type="GO" id="GO:0004768">
    <property type="term" value="F:stearoyl-CoA 9-desaturase activity"/>
    <property type="evidence" value="ECO:0007669"/>
    <property type="project" value="UniProtKB-UniRule"/>
</dbReference>
<dbReference type="EC" id="1.14.19.1" evidence="16"/>
<dbReference type="CDD" id="cd03505">
    <property type="entry name" value="Delta9-FADS-like"/>
    <property type="match status" value="1"/>
</dbReference>
<dbReference type="AlphaFoldDB" id="A0A448YL58"/>
<dbReference type="GO" id="GO:0006636">
    <property type="term" value="P:unsaturated fatty acid biosynthetic process"/>
    <property type="evidence" value="ECO:0007669"/>
    <property type="project" value="UniProtKB-UniRule"/>
</dbReference>
<dbReference type="GO" id="GO:0005506">
    <property type="term" value="F:iron ion binding"/>
    <property type="evidence" value="ECO:0007669"/>
    <property type="project" value="TreeGrafter"/>
</dbReference>
<evidence type="ECO:0000256" key="9">
    <source>
        <dbReference type="ARBA" id="ARBA00022982"/>
    </source>
</evidence>
<dbReference type="PROSITE" id="PS00191">
    <property type="entry name" value="CYTOCHROME_B5_1"/>
    <property type="match status" value="1"/>
</dbReference>
<dbReference type="InterPro" id="IPR001522">
    <property type="entry name" value="FADS-1_CS"/>
</dbReference>
<evidence type="ECO:0000256" key="10">
    <source>
        <dbReference type="ARBA" id="ARBA00022989"/>
    </source>
</evidence>
<evidence type="ECO:0000256" key="17">
    <source>
        <dbReference type="SAM" id="Phobius"/>
    </source>
</evidence>
<dbReference type="GO" id="GO:0005789">
    <property type="term" value="C:endoplasmic reticulum membrane"/>
    <property type="evidence" value="ECO:0007669"/>
    <property type="project" value="TreeGrafter"/>
</dbReference>
<accession>A0A448YL58</accession>
<dbReference type="PROSITE" id="PS00476">
    <property type="entry name" value="FATTY_ACID_DESATUR_1"/>
    <property type="match status" value="1"/>
</dbReference>
<keyword evidence="14 17" id="KW-0472">Membrane</keyword>
<evidence type="ECO:0000256" key="4">
    <source>
        <dbReference type="ARBA" id="ARBA00022516"/>
    </source>
</evidence>
<dbReference type="SMART" id="SM01117">
    <property type="entry name" value="Cyt-b5"/>
    <property type="match status" value="1"/>
</dbReference>
<dbReference type="InterPro" id="IPR001199">
    <property type="entry name" value="Cyt_B5-like_heme/steroid-bd"/>
</dbReference>
<dbReference type="PANTHER" id="PTHR11351">
    <property type="entry name" value="ACYL-COA DESATURASE"/>
    <property type="match status" value="1"/>
</dbReference>
<protein>
    <recommendedName>
        <fullName evidence="16">Acyl-CoA desaturase</fullName>
        <ecNumber evidence="16">1.14.19.1</ecNumber>
    </recommendedName>
</protein>
<evidence type="ECO:0000256" key="1">
    <source>
        <dbReference type="ARBA" id="ARBA00004141"/>
    </source>
</evidence>
<keyword evidence="11 16" id="KW-0560">Oxidoreductase</keyword>
<gene>
    <name evidence="19" type="ORF">BRENAR_LOCUS2370</name>
</gene>
<keyword evidence="13 16" id="KW-0443">Lipid metabolism</keyword>
<dbReference type="InterPro" id="IPR015876">
    <property type="entry name" value="Acyl-CoA_DS"/>
</dbReference>
<feature type="transmembrane region" description="Helical" evidence="17">
    <location>
        <begin position="116"/>
        <end position="136"/>
    </location>
</feature>
<evidence type="ECO:0000256" key="7">
    <source>
        <dbReference type="ARBA" id="ARBA00022723"/>
    </source>
</evidence>
<keyword evidence="9 16" id="KW-0249">Electron transport</keyword>
<dbReference type="InterPro" id="IPR005804">
    <property type="entry name" value="FA_desaturase_dom"/>
</dbReference>
<evidence type="ECO:0000256" key="8">
    <source>
        <dbReference type="ARBA" id="ARBA00022832"/>
    </source>
</evidence>
<evidence type="ECO:0000256" key="15">
    <source>
        <dbReference type="ARBA" id="ARBA00023160"/>
    </source>
</evidence>
<keyword evidence="20" id="KW-1185">Reference proteome</keyword>
<dbReference type="InterPro" id="IPR009160">
    <property type="entry name" value="Acyl-CoA_deSatase_haem/ster-bd"/>
</dbReference>
<dbReference type="Pfam" id="PF00173">
    <property type="entry name" value="Cyt-b5"/>
    <property type="match status" value="1"/>
</dbReference>
<dbReference type="PRINTS" id="PR00075">
    <property type="entry name" value="FACDDSATRASE"/>
</dbReference>
<evidence type="ECO:0000256" key="5">
    <source>
        <dbReference type="ARBA" id="ARBA00022617"/>
    </source>
</evidence>
<dbReference type="FunCoup" id="A0A448YL58">
    <property type="interactions" value="948"/>
</dbReference>
<dbReference type="PROSITE" id="PS50255">
    <property type="entry name" value="CYTOCHROME_B5_2"/>
    <property type="match status" value="1"/>
</dbReference>
<keyword evidence="7 16" id="KW-0479">Metal-binding</keyword>
<sequence length="490" mass="55613">MSSVESVDITMANSVAAGTNKATRRIVASGIGGKLMGTKSMTQVTAEELARDSVAQLLAKDKALQQKYKKEKHISEQPWTSSNWYQHINWLNTALVLAVPLVGCIATKWVKPTWQTLALAFVMYVASGASITAGYHRLWSHRSYRGRLPVRLFYALFGASAIEGSIKWWGHSHRLHHRYTDTDRDPYDARKGFWYSHIGWMLLVPNPRFKARADISDLVDDWVVRVQHRHYLAIMLFMAFIFPALVAKYFFNDFWGGFVYAGIFKSFFIQQATFCVNSLAHWIGVQPYDDTRTPRDHVLTAFVTFGEGYHNFHHEFPSDYRNALKWYQYDPTKVIIWITSKIGLAYNLKRFSQNAIDQCVLQQKQKQLDKQRAKLNWGPQLGDLPVWEKAEFFEHAKNQKGLVIISGIVHDCSEFLTEHPGGQALLKTSFGKDATVAFNGGVYAHSNAAHNLLATMRVAVIKGSGAGNNTYDQQIKALAEKTRKLAEKAE</sequence>
<evidence type="ECO:0000256" key="6">
    <source>
        <dbReference type="ARBA" id="ARBA00022692"/>
    </source>
</evidence>
<dbReference type="Proteomes" id="UP000290900">
    <property type="component" value="Unassembled WGS sequence"/>
</dbReference>
<keyword evidence="15 16" id="KW-0275">Fatty acid biosynthesis</keyword>
<evidence type="ECO:0000256" key="16">
    <source>
        <dbReference type="PIRNR" id="PIRNR000345"/>
    </source>
</evidence>
<keyword evidence="4 16" id="KW-0444">Lipid biosynthesis</keyword>
<dbReference type="InterPro" id="IPR036400">
    <property type="entry name" value="Cyt_B5-like_heme/steroid_sf"/>
</dbReference>
<evidence type="ECO:0000313" key="20">
    <source>
        <dbReference type="Proteomes" id="UP000290900"/>
    </source>
</evidence>
<dbReference type="Pfam" id="PF00487">
    <property type="entry name" value="FA_desaturase"/>
    <property type="match status" value="1"/>
</dbReference>
<dbReference type="FunFam" id="3.10.120.10:FF:000004">
    <property type="entry name" value="Acyl-CoA desaturase"/>
    <property type="match status" value="1"/>
</dbReference>
<comment type="function">
    <text evidence="16">Stearoyl-CoA desaturase that utilizes O(2) and electrons from reduced cytochrome b5 to introduce the first double bond into saturated fatty acyl-CoA substrates.</text>
</comment>
<evidence type="ECO:0000259" key="18">
    <source>
        <dbReference type="PROSITE" id="PS50255"/>
    </source>
</evidence>
<comment type="catalytic activity">
    <reaction evidence="16">
        <text>octadecanoyl-CoA + 2 Fe(II)-[cytochrome b5] + O2 + 2 H(+) = (9Z)-octadecenoyl-CoA + 2 Fe(III)-[cytochrome b5] + 2 H2O</text>
        <dbReference type="Rhea" id="RHEA:19721"/>
        <dbReference type="Rhea" id="RHEA-COMP:10438"/>
        <dbReference type="Rhea" id="RHEA-COMP:10439"/>
        <dbReference type="ChEBI" id="CHEBI:15377"/>
        <dbReference type="ChEBI" id="CHEBI:15378"/>
        <dbReference type="ChEBI" id="CHEBI:15379"/>
        <dbReference type="ChEBI" id="CHEBI:29033"/>
        <dbReference type="ChEBI" id="CHEBI:29034"/>
        <dbReference type="ChEBI" id="CHEBI:57387"/>
        <dbReference type="ChEBI" id="CHEBI:57394"/>
        <dbReference type="EC" id="1.14.19.1"/>
    </reaction>
</comment>
<organism evidence="19 20">
    <name type="scientific">Brettanomyces naardenensis</name>
    <name type="common">Yeast</name>
    <dbReference type="NCBI Taxonomy" id="13370"/>
    <lineage>
        <taxon>Eukaryota</taxon>
        <taxon>Fungi</taxon>
        <taxon>Dikarya</taxon>
        <taxon>Ascomycota</taxon>
        <taxon>Saccharomycotina</taxon>
        <taxon>Pichiomycetes</taxon>
        <taxon>Pichiales</taxon>
        <taxon>Pichiaceae</taxon>
        <taxon>Brettanomyces</taxon>
    </lineage>
</organism>
<feature type="transmembrane region" description="Helical" evidence="17">
    <location>
        <begin position="90"/>
        <end position="110"/>
    </location>
</feature>
<dbReference type="OrthoDB" id="10260134at2759"/>
<keyword evidence="12 16" id="KW-0408">Iron</keyword>
<dbReference type="STRING" id="13370.A0A448YL58"/>
<keyword evidence="8 16" id="KW-0276">Fatty acid metabolism</keyword>
<dbReference type="Gene3D" id="3.10.120.10">
    <property type="entry name" value="Cytochrome b5-like heme/steroid binding domain"/>
    <property type="match status" value="1"/>
</dbReference>